<dbReference type="PANTHER" id="PTHR45766">
    <property type="entry name" value="DNA ANNEALING HELICASE AND ENDONUCLEASE ZRANB3 FAMILY MEMBER"/>
    <property type="match status" value="1"/>
</dbReference>
<feature type="domain" description="Helicase C-terminal" evidence="5">
    <location>
        <begin position="700"/>
        <end position="841"/>
    </location>
</feature>
<dbReference type="InterPro" id="IPR001650">
    <property type="entry name" value="Helicase_C-like"/>
</dbReference>
<dbReference type="InterPro" id="IPR038718">
    <property type="entry name" value="SNF2-like_sf"/>
</dbReference>
<dbReference type="CDD" id="cd18793">
    <property type="entry name" value="SF2_C_SNF"/>
    <property type="match status" value="1"/>
</dbReference>
<dbReference type="InterPro" id="IPR002711">
    <property type="entry name" value="HNH"/>
</dbReference>
<dbReference type="SMART" id="SM00490">
    <property type="entry name" value="HELICc"/>
    <property type="match status" value="1"/>
</dbReference>
<dbReference type="InterPro" id="IPR000330">
    <property type="entry name" value="SNF2_N"/>
</dbReference>
<dbReference type="FunFam" id="3.40.50.10810:FF:000065">
    <property type="entry name" value="SNF2 DNA repair protein, putative"/>
    <property type="match status" value="1"/>
</dbReference>
<dbReference type="Gene3D" id="3.40.50.10810">
    <property type="entry name" value="Tandem AAA-ATPase domain"/>
    <property type="match status" value="1"/>
</dbReference>
<dbReference type="InterPro" id="IPR003615">
    <property type="entry name" value="HNH_nuc"/>
</dbReference>
<feature type="region of interest" description="Disordered" evidence="3">
    <location>
        <begin position="1253"/>
        <end position="1272"/>
    </location>
</feature>
<gene>
    <name evidence="6" type="ORF">KP509_37G049700</name>
</gene>
<dbReference type="GO" id="GO:0008270">
    <property type="term" value="F:zinc ion binding"/>
    <property type="evidence" value="ECO:0007669"/>
    <property type="project" value="InterPro"/>
</dbReference>
<keyword evidence="7" id="KW-1185">Reference proteome</keyword>
<dbReference type="CDD" id="cd00085">
    <property type="entry name" value="HNHc"/>
    <property type="match status" value="1"/>
</dbReference>
<dbReference type="Gene3D" id="3.40.50.300">
    <property type="entry name" value="P-loop containing nucleotide triphosphate hydrolases"/>
    <property type="match status" value="1"/>
</dbReference>
<dbReference type="Proteomes" id="UP000825935">
    <property type="component" value="Chromosome 37"/>
</dbReference>
<evidence type="ECO:0000259" key="4">
    <source>
        <dbReference type="PROSITE" id="PS51192"/>
    </source>
</evidence>
<dbReference type="PANTHER" id="PTHR45766:SF5">
    <property type="entry name" value="SNF2 DOMAIN-CONTAINING PROTEIN _ HELICASE DOMAIN-CONTAINING PROTEIN _ HNH ENDONUCLEASE DOMAIN-CONTAINING PROTEIN"/>
    <property type="match status" value="1"/>
</dbReference>
<dbReference type="Gene3D" id="1.10.30.50">
    <property type="match status" value="1"/>
</dbReference>
<dbReference type="GO" id="GO:0004520">
    <property type="term" value="F:DNA endonuclease activity"/>
    <property type="evidence" value="ECO:0007669"/>
    <property type="project" value="TreeGrafter"/>
</dbReference>
<sequence>MVTEAQRKRIEENRAAALTRLKSRAGCQPGVGIQPTQGPLTCGSQPTNSIHSFPHTGNDGCSTGRRMVILQPTHGPRLCNTEQKMCDTKAANSIHSFHERNNYGTSMCLDLSEKTEISGRGDLHVSIPDELKSANVSASIQEAFCYIDYHEQENDYDRIITVQRKLIPDCSGQRSERPQHKNMPGYCPRPVFHTNSLSEADSRCPASKKNRSVCDSCSIGKQCNANCHLNPTAKQLLPLKRVDVSLELYAFDQLSVHTLIPSDGGVEILRHLVDSVSPLHSKSSPGPFLYHVKDYNNVIRILKDIPGVVLQNLPQSTLSMVQRMHKYNYSPQNWIPFMPHHISDAAADELMQKLPCKLKETLLPFQLEGIKYGLRRGGRVLIADEMGVGKTIQAISLAACYAKEGSILIVCPASLRLMWAEELERWLPFLLPADVHLVFGRKTRIPDGAKTPKVVVISYTMLCRLKKQMMMHKWALLIVDESHTLRCTRNKLECQETTSILDIGQAIKRIILLSGTPSLSRPFDIFHQVNLISPGLLGRNKYDFARSYCSSQLMEGNQAMWLKDFSKGKRLNELNILLKETIMVRRLKEQVLAQLPPKRRQVIRLKIETCDLLEVQEFKELYQKENKEIPCPCGFSFKGNCDCEETDEDWQRQCDQSEEGNSSRSALSYQEIGVAKLRAIREWLSNHPVLSDDNDVISSGTEQQVQKMIIFGHHLKVLDSIQEIVHSKGLEYVRIDGSTSTHDRHKAVDAFRNVGKVRVAIIGLTAGGVGLDFSSAQTVVFAELPKSSSELLQAEDRAHRHGQKNAVNIYYFCAKDTSDEMQWQSLSRSIERVSTMTNGSGDAIAEIKVDEVLGCLNGNNSQEREQHIIERETNENSIDDKKECLNHKSCNPADSKAQLHIHCEKNIKHFDDVQCPTSLMFEVSVNTGRVHIYARSDLDGLRPVPLQESFRPEDLEQLNESSDTRQSTNVPSFLKESADHLKCACSFVQQWNSLRPFDQRCLLGRPLQLPLAFELECSKADNGLVKGGSKRRVRPKDEIASNLPEDASLKMITLHHNAFKDRNIQQPWSSAGEPLCKLCYHPCLAINARNPEYYEDLFCTKECYQKFRITTSQTYIRQELFALEKGVCTMCKLDCHSLVERIRPLPYQQRRQYVLKQAPDLENNPRLLERLLSDPKEGNAWHADHIVAVYQGGGECTLQNMRTLCVTCHAKVTAEQNKKRRKSLSRAKDNFHARIEKHIEKWCEQRMQEISPQDNIGKQYFGDESSEDDIDSDILDLEITGSKYSRLQEKA</sequence>
<keyword evidence="2" id="KW-0378">Hydrolase</keyword>
<dbReference type="InterPro" id="IPR014001">
    <property type="entry name" value="Helicase_ATP-bd"/>
</dbReference>
<dbReference type="SUPFAM" id="SSF52540">
    <property type="entry name" value="P-loop containing nucleoside triphosphate hydrolases"/>
    <property type="match status" value="2"/>
</dbReference>
<keyword evidence="1" id="KW-0934">Plastid</keyword>
<dbReference type="InterPro" id="IPR027417">
    <property type="entry name" value="P-loop_NTPase"/>
</dbReference>
<feature type="domain" description="Helicase ATP-binding" evidence="4">
    <location>
        <begin position="371"/>
        <end position="535"/>
    </location>
</feature>
<reference evidence="6" key="1">
    <citation type="submission" date="2021-08" db="EMBL/GenBank/DDBJ databases">
        <title>WGS assembly of Ceratopteris richardii.</title>
        <authorList>
            <person name="Marchant D.B."/>
            <person name="Chen G."/>
            <person name="Jenkins J."/>
            <person name="Shu S."/>
            <person name="Leebens-Mack J."/>
            <person name="Grimwood J."/>
            <person name="Schmutz J."/>
            <person name="Soltis P."/>
            <person name="Soltis D."/>
            <person name="Chen Z.-H."/>
        </authorList>
    </citation>
    <scope>NUCLEOTIDE SEQUENCE</scope>
    <source>
        <strain evidence="6">Whitten #5841</strain>
        <tissue evidence="6">Leaf</tissue>
    </source>
</reference>
<dbReference type="CDD" id="cd18010">
    <property type="entry name" value="DEXHc_HARP_SMARCAL1"/>
    <property type="match status" value="1"/>
</dbReference>
<dbReference type="GO" id="GO:0003676">
    <property type="term" value="F:nucleic acid binding"/>
    <property type="evidence" value="ECO:0007669"/>
    <property type="project" value="InterPro"/>
</dbReference>
<dbReference type="Pfam" id="PF00176">
    <property type="entry name" value="SNF2-rel_dom"/>
    <property type="match status" value="1"/>
</dbReference>
<organism evidence="6 7">
    <name type="scientific">Ceratopteris richardii</name>
    <name type="common">Triangle waterfern</name>
    <dbReference type="NCBI Taxonomy" id="49495"/>
    <lineage>
        <taxon>Eukaryota</taxon>
        <taxon>Viridiplantae</taxon>
        <taxon>Streptophyta</taxon>
        <taxon>Embryophyta</taxon>
        <taxon>Tracheophyta</taxon>
        <taxon>Polypodiopsida</taxon>
        <taxon>Polypodiidae</taxon>
        <taxon>Polypodiales</taxon>
        <taxon>Pteridineae</taxon>
        <taxon>Pteridaceae</taxon>
        <taxon>Parkerioideae</taxon>
        <taxon>Ceratopteris</taxon>
    </lineage>
</organism>
<proteinExistence type="predicted"/>
<dbReference type="OrthoDB" id="2801544at2759"/>
<evidence type="ECO:0000256" key="1">
    <source>
        <dbReference type="ARBA" id="ARBA00022528"/>
    </source>
</evidence>
<comment type="caution">
    <text evidence="6">The sequence shown here is derived from an EMBL/GenBank/DDBJ whole genome shotgun (WGS) entry which is preliminary data.</text>
</comment>
<name>A0A8T2Q8T6_CERRI</name>
<accession>A0A8T2Q8T6</accession>
<dbReference type="GO" id="GO:0006281">
    <property type="term" value="P:DNA repair"/>
    <property type="evidence" value="ECO:0007669"/>
    <property type="project" value="TreeGrafter"/>
</dbReference>
<dbReference type="EMBL" id="CM035442">
    <property type="protein sequence ID" value="KAH7280040.1"/>
    <property type="molecule type" value="Genomic_DNA"/>
</dbReference>
<dbReference type="GO" id="GO:0005524">
    <property type="term" value="F:ATP binding"/>
    <property type="evidence" value="ECO:0007669"/>
    <property type="project" value="InterPro"/>
</dbReference>
<keyword evidence="1" id="KW-0150">Chloroplast</keyword>
<dbReference type="InterPro" id="IPR049730">
    <property type="entry name" value="SNF2/RAD54-like_C"/>
</dbReference>
<evidence type="ECO:0000256" key="2">
    <source>
        <dbReference type="ARBA" id="ARBA00022801"/>
    </source>
</evidence>
<evidence type="ECO:0000313" key="6">
    <source>
        <dbReference type="EMBL" id="KAH7280040.1"/>
    </source>
</evidence>
<dbReference type="GO" id="GO:0031297">
    <property type="term" value="P:replication fork processing"/>
    <property type="evidence" value="ECO:0007669"/>
    <property type="project" value="TreeGrafter"/>
</dbReference>
<dbReference type="SMART" id="SM00487">
    <property type="entry name" value="DEXDc"/>
    <property type="match status" value="1"/>
</dbReference>
<protein>
    <recommendedName>
        <fullName evidence="8">DNA annealing helicase and endonuclease ZRANB3</fullName>
    </recommendedName>
</protein>
<evidence type="ECO:0008006" key="8">
    <source>
        <dbReference type="Google" id="ProtNLM"/>
    </source>
</evidence>
<dbReference type="GO" id="GO:0043596">
    <property type="term" value="C:nuclear replication fork"/>
    <property type="evidence" value="ECO:0007669"/>
    <property type="project" value="TreeGrafter"/>
</dbReference>
<evidence type="ECO:0000259" key="5">
    <source>
        <dbReference type="PROSITE" id="PS51194"/>
    </source>
</evidence>
<dbReference type="GO" id="GO:0016787">
    <property type="term" value="F:hydrolase activity"/>
    <property type="evidence" value="ECO:0007669"/>
    <property type="project" value="UniProtKB-KW"/>
</dbReference>
<dbReference type="Pfam" id="PF00271">
    <property type="entry name" value="Helicase_C"/>
    <property type="match status" value="1"/>
</dbReference>
<dbReference type="PROSITE" id="PS51192">
    <property type="entry name" value="HELICASE_ATP_BIND_1"/>
    <property type="match status" value="1"/>
</dbReference>
<dbReference type="Pfam" id="PF01844">
    <property type="entry name" value="HNH"/>
    <property type="match status" value="1"/>
</dbReference>
<dbReference type="PROSITE" id="PS51194">
    <property type="entry name" value="HELICASE_CTER"/>
    <property type="match status" value="1"/>
</dbReference>
<dbReference type="OMA" id="WRKVVLH"/>
<evidence type="ECO:0000313" key="7">
    <source>
        <dbReference type="Proteomes" id="UP000825935"/>
    </source>
</evidence>
<evidence type="ECO:0000256" key="3">
    <source>
        <dbReference type="SAM" id="MobiDB-lite"/>
    </source>
</evidence>